<comment type="caution">
    <text evidence="1">The sequence shown here is derived from an EMBL/GenBank/DDBJ whole genome shotgun (WGS) entry which is preliminary data.</text>
</comment>
<gene>
    <name evidence="1" type="ORF">WL73_29115</name>
</gene>
<dbReference type="InterPro" id="IPR016181">
    <property type="entry name" value="Acyl_CoA_acyltransferase"/>
</dbReference>
<dbReference type="EMBL" id="LPIX01000105">
    <property type="protein sequence ID" value="KWD92920.1"/>
    <property type="molecule type" value="Genomic_DNA"/>
</dbReference>
<protein>
    <recommendedName>
        <fullName evidence="3">N-acetyltransferase domain-containing protein</fullName>
    </recommendedName>
</protein>
<dbReference type="AlphaFoldDB" id="A0A103TYC2"/>
<reference evidence="1 2" key="1">
    <citation type="submission" date="2015-11" db="EMBL/GenBank/DDBJ databases">
        <title>Expanding the genomic diversity of Burkholderia species for the development of highly accurate diagnostics.</title>
        <authorList>
            <person name="Sahl J."/>
            <person name="Keim P."/>
            <person name="Wagner D."/>
        </authorList>
    </citation>
    <scope>NUCLEOTIDE SEQUENCE [LARGE SCALE GENOMIC DNA]</scope>
    <source>
        <strain evidence="1 2">MSMB2167WGS</strain>
    </source>
</reference>
<evidence type="ECO:0000313" key="1">
    <source>
        <dbReference type="EMBL" id="KWD92920.1"/>
    </source>
</evidence>
<organism evidence="1 2">
    <name type="scientific">Burkholderia ubonensis</name>
    <dbReference type="NCBI Taxonomy" id="101571"/>
    <lineage>
        <taxon>Bacteria</taxon>
        <taxon>Pseudomonadati</taxon>
        <taxon>Pseudomonadota</taxon>
        <taxon>Betaproteobacteria</taxon>
        <taxon>Burkholderiales</taxon>
        <taxon>Burkholderiaceae</taxon>
        <taxon>Burkholderia</taxon>
        <taxon>Burkholderia cepacia complex</taxon>
    </lineage>
</organism>
<dbReference type="SUPFAM" id="SSF55729">
    <property type="entry name" value="Acyl-CoA N-acyltransferases (Nat)"/>
    <property type="match status" value="1"/>
</dbReference>
<dbReference type="Proteomes" id="UP000062998">
    <property type="component" value="Unassembled WGS sequence"/>
</dbReference>
<name>A0A103TYC2_9BURK</name>
<accession>A0A103TYC2</accession>
<evidence type="ECO:0008006" key="3">
    <source>
        <dbReference type="Google" id="ProtNLM"/>
    </source>
</evidence>
<evidence type="ECO:0000313" key="2">
    <source>
        <dbReference type="Proteomes" id="UP000062998"/>
    </source>
</evidence>
<sequence length="62" mass="7102">MTRLFKCVGEHARDHWQVGSVELDTGTAYPDMLKLVAKLGFKQESTTPSPQDMRFRIQAQHL</sequence>
<proteinExistence type="predicted"/>